<dbReference type="PANTHER" id="PTHR30250:SF10">
    <property type="entry name" value="LIPOPOLYSACCHARIDE BIOSYNTHESIS PROTEIN WZXC"/>
    <property type="match status" value="1"/>
</dbReference>
<evidence type="ECO:0000313" key="9">
    <source>
        <dbReference type="Proteomes" id="UP000182783"/>
    </source>
</evidence>
<gene>
    <name evidence="8" type="ORF">SAMN05216191_11184</name>
</gene>
<evidence type="ECO:0000256" key="3">
    <source>
        <dbReference type="ARBA" id="ARBA00022475"/>
    </source>
</evidence>
<organism evidence="8 9">
    <name type="scientific">Paenibacillus jilunlii</name>
    <dbReference type="NCBI Taxonomy" id="682956"/>
    <lineage>
        <taxon>Bacteria</taxon>
        <taxon>Bacillati</taxon>
        <taxon>Bacillota</taxon>
        <taxon>Bacilli</taxon>
        <taxon>Bacillales</taxon>
        <taxon>Paenibacillaceae</taxon>
        <taxon>Paenibacillus</taxon>
    </lineage>
</organism>
<dbReference type="CDD" id="cd13127">
    <property type="entry name" value="MATE_tuaB_like"/>
    <property type="match status" value="1"/>
</dbReference>
<dbReference type="AlphaFoldDB" id="A0A1G9S775"/>
<dbReference type="OrthoDB" id="9770347at2"/>
<feature type="transmembrane region" description="Helical" evidence="7">
    <location>
        <begin position="174"/>
        <end position="195"/>
    </location>
</feature>
<evidence type="ECO:0000313" key="8">
    <source>
        <dbReference type="EMBL" id="SDM31261.1"/>
    </source>
</evidence>
<feature type="transmembrane region" description="Helical" evidence="7">
    <location>
        <begin position="21"/>
        <end position="41"/>
    </location>
</feature>
<evidence type="ECO:0000256" key="7">
    <source>
        <dbReference type="SAM" id="Phobius"/>
    </source>
</evidence>
<dbReference type="EMBL" id="FNGM01000011">
    <property type="protein sequence ID" value="SDM31261.1"/>
    <property type="molecule type" value="Genomic_DNA"/>
</dbReference>
<feature type="transmembrane region" description="Helical" evidence="7">
    <location>
        <begin position="417"/>
        <end position="434"/>
    </location>
</feature>
<comment type="similarity">
    <text evidence="2">Belongs to the polysaccharide synthase family.</text>
</comment>
<feature type="transmembrane region" description="Helical" evidence="7">
    <location>
        <begin position="332"/>
        <end position="351"/>
    </location>
</feature>
<feature type="transmembrane region" description="Helical" evidence="7">
    <location>
        <begin position="358"/>
        <end position="379"/>
    </location>
</feature>
<evidence type="ECO:0000256" key="5">
    <source>
        <dbReference type="ARBA" id="ARBA00022989"/>
    </source>
</evidence>
<evidence type="ECO:0000256" key="6">
    <source>
        <dbReference type="ARBA" id="ARBA00023136"/>
    </source>
</evidence>
<feature type="transmembrane region" description="Helical" evidence="7">
    <location>
        <begin position="446"/>
        <end position="465"/>
    </location>
</feature>
<evidence type="ECO:0000256" key="1">
    <source>
        <dbReference type="ARBA" id="ARBA00004651"/>
    </source>
</evidence>
<feature type="transmembrane region" description="Helical" evidence="7">
    <location>
        <begin position="116"/>
        <end position="136"/>
    </location>
</feature>
<dbReference type="InterPro" id="IPR050833">
    <property type="entry name" value="Poly_Biosynth_Transport"/>
</dbReference>
<keyword evidence="3" id="KW-1003">Cell membrane</keyword>
<feature type="transmembrane region" description="Helical" evidence="7">
    <location>
        <begin position="148"/>
        <end position="168"/>
    </location>
</feature>
<protein>
    <submittedName>
        <fullName evidence="8">Polysaccharide transporter, PST family</fullName>
    </submittedName>
</protein>
<dbReference type="Proteomes" id="UP000182783">
    <property type="component" value="Unassembled WGS sequence"/>
</dbReference>
<dbReference type="RefSeq" id="WP_074648397.1">
    <property type="nucleotide sequence ID" value="NZ_CP048429.1"/>
</dbReference>
<comment type="subcellular location">
    <subcellularLocation>
        <location evidence="1">Cell membrane</location>
        <topology evidence="1">Multi-pass membrane protein</topology>
    </subcellularLocation>
</comment>
<name>A0A1G9S775_9BACL</name>
<dbReference type="Pfam" id="PF13440">
    <property type="entry name" value="Polysacc_synt_3"/>
    <property type="match status" value="1"/>
</dbReference>
<evidence type="ECO:0000256" key="2">
    <source>
        <dbReference type="ARBA" id="ARBA00007430"/>
    </source>
</evidence>
<proteinExistence type="inferred from homology"/>
<feature type="transmembrane region" description="Helical" evidence="7">
    <location>
        <begin position="84"/>
        <end position="110"/>
    </location>
</feature>
<evidence type="ECO:0000256" key="4">
    <source>
        <dbReference type="ARBA" id="ARBA00022692"/>
    </source>
</evidence>
<sequence>MGRKVFDTVGKLRNGIIVTIISKYLYIIIMFVVTMILSRVLSPRDFGIVAVLTVFTNFFLVIGDMGIGAAIIQKRDLSDRDISNFFFIMIILGLLFGIVFIGITELIVLIYDDSVYRLIGHLLTFSVVFSIWNIIPQAVLQKKKEFKLMGFITISTTLLSGTIAIISALSKVGYFSIVYQSIFYAMLLFIFNLYYSKVKFKLEFNAKPLEKIKEYSMYQMLFNLINYFARNLDSFLIGKSIGEAALGYYNMAYKLVLMPVQYLTNAVTPVLHPVLSDYQNNYSMIYKQFLKVVRVLAVLGGFISIVCFSCATEIITVLYGSQWSGSIVPFKIMSLSIGFQMIMSASGSIFQASGNTKYLFLSGLASSTLIISGIVFGVLKGEIVYVSIGITIAYIINFFQTFYVLINVVLKQSLREFIVVIRWTVISVFITYIASGNFKLSGTPLFTLVLKITLIGLVYLGILLISGELKRVINILVPQKRPENMVKQ</sequence>
<feature type="transmembrane region" description="Helical" evidence="7">
    <location>
        <begin position="292"/>
        <end position="320"/>
    </location>
</feature>
<feature type="transmembrane region" description="Helical" evidence="7">
    <location>
        <begin position="47"/>
        <end position="72"/>
    </location>
</feature>
<keyword evidence="6 7" id="KW-0472">Membrane</keyword>
<dbReference type="GO" id="GO:0005886">
    <property type="term" value="C:plasma membrane"/>
    <property type="evidence" value="ECO:0007669"/>
    <property type="project" value="UniProtKB-SubCell"/>
</dbReference>
<keyword evidence="4 7" id="KW-0812">Transmembrane</keyword>
<keyword evidence="5 7" id="KW-1133">Transmembrane helix</keyword>
<feature type="transmembrane region" description="Helical" evidence="7">
    <location>
        <begin position="385"/>
        <end position="410"/>
    </location>
</feature>
<dbReference type="PANTHER" id="PTHR30250">
    <property type="entry name" value="PST FAMILY PREDICTED COLANIC ACID TRANSPORTER"/>
    <property type="match status" value="1"/>
</dbReference>
<reference evidence="8 9" key="1">
    <citation type="submission" date="2016-10" db="EMBL/GenBank/DDBJ databases">
        <authorList>
            <person name="de Groot N.N."/>
        </authorList>
    </citation>
    <scope>NUCLEOTIDE SEQUENCE [LARGE SCALE GENOMIC DNA]</scope>
    <source>
        <strain evidence="8 9">CGMCC 1.10239</strain>
    </source>
</reference>
<accession>A0A1G9S775</accession>